<keyword evidence="2" id="KW-1185">Reference proteome</keyword>
<dbReference type="EMBL" id="CM040464">
    <property type="protein sequence ID" value="MCI4383651.1"/>
    <property type="molecule type" value="Genomic_DNA"/>
</dbReference>
<comment type="caution">
    <text evidence="1">The sequence shown here is derived from an EMBL/GenBank/DDBJ whole genome shotgun (WGS) entry which is preliminary data.</text>
</comment>
<name>A0ACC5WXB5_PANGG</name>
<protein>
    <submittedName>
        <fullName evidence="1">Uncharacterized protein</fullName>
    </submittedName>
</protein>
<proteinExistence type="predicted"/>
<dbReference type="Proteomes" id="UP000829447">
    <property type="component" value="Linkage Group LG11"/>
</dbReference>
<accession>A0ACC5WXB5</accession>
<evidence type="ECO:0000313" key="2">
    <source>
        <dbReference type="Proteomes" id="UP000829447"/>
    </source>
</evidence>
<evidence type="ECO:0000313" key="1">
    <source>
        <dbReference type="EMBL" id="MCI4383651.1"/>
    </source>
</evidence>
<sequence>MIPKVALLFFFCITLHCFLWQNTTGISVKRGQNITLICPLKTKENIGVMTWYKQNPGQGVHLLLSYNFTVPPHVRYAEGINTHKYVVLPRNRPRAHSRLRILRAEENDTATYYCGYSEKVEEKNNKP</sequence>
<reference evidence="1 2" key="1">
    <citation type="journal article" date="2022" name="bioRxiv">
        <title>An ancient truncated duplication of the anti-Mullerian hormone receptor type 2 gene is a potential conserved master sex determinant in the Pangasiidae catfish family.</title>
        <authorList>
            <person name="Wen M."/>
            <person name="Pan Q."/>
            <person name="Jouanno E."/>
            <person name="Montfort J."/>
            <person name="Zahm M."/>
            <person name="Cabau C."/>
            <person name="Klopp C."/>
            <person name="Iampietro C."/>
            <person name="Roques C."/>
            <person name="Bouchez O."/>
            <person name="Castinel A."/>
            <person name="Donnadieu C."/>
            <person name="Parrinello H."/>
            <person name="Poncet C."/>
            <person name="Belmonte E."/>
            <person name="Gautier V."/>
            <person name="Avarre J.-C."/>
            <person name="Dugue R."/>
            <person name="Gustiano R."/>
            <person name="Ha T.T.T."/>
            <person name="Campet M."/>
            <person name="Sriphairoj K."/>
            <person name="Ribolli J."/>
            <person name="de Almeida F.L."/>
            <person name="Desvignes T."/>
            <person name="Postlethwait J.H."/>
            <person name="Bucao C.F."/>
            <person name="Robinson-Rechavi M."/>
            <person name="Bobe J."/>
            <person name="Herpin A."/>
            <person name="Guiguen Y."/>
        </authorList>
    </citation>
    <scope>NUCLEOTIDE SEQUENCE [LARGE SCALE GENOMIC DNA]</scope>
    <source>
        <strain evidence="1">YG-Dec2019</strain>
    </source>
</reference>
<organism evidence="1 2">
    <name type="scientific">Pangasianodon gigas</name>
    <name type="common">Mekong giant catfish</name>
    <name type="synonym">Pangasius gigas</name>
    <dbReference type="NCBI Taxonomy" id="30993"/>
    <lineage>
        <taxon>Eukaryota</taxon>
        <taxon>Metazoa</taxon>
        <taxon>Chordata</taxon>
        <taxon>Craniata</taxon>
        <taxon>Vertebrata</taxon>
        <taxon>Euteleostomi</taxon>
        <taxon>Actinopterygii</taxon>
        <taxon>Neopterygii</taxon>
        <taxon>Teleostei</taxon>
        <taxon>Ostariophysi</taxon>
        <taxon>Siluriformes</taxon>
        <taxon>Pangasiidae</taxon>
        <taxon>Pangasianodon</taxon>
    </lineage>
</organism>
<gene>
    <name evidence="1" type="ORF">PGIGA_G00029080</name>
</gene>